<evidence type="ECO:0000313" key="1">
    <source>
        <dbReference type="EMBL" id="RHZ75585.1"/>
    </source>
</evidence>
<dbReference type="AlphaFoldDB" id="A0A397IIB5"/>
<comment type="caution">
    <text evidence="1">The sequence shown here is derived from an EMBL/GenBank/DDBJ whole genome shotgun (WGS) entry which is preliminary data.</text>
</comment>
<gene>
    <name evidence="1" type="ORF">Glove_212g203</name>
</gene>
<sequence length="217" mass="24775">MNRYNIQLKILVVFLLGFPFCLIISTHASGLYSEMQMQSLAKAFNLPVNKVGFVLKQQRNLFSIDQQISSLLNEDDFAGSHIDPISNKMYINTLSGKILPDMLAHISSDNHNLIQAVKVNYSLTTLNKVKNELAEVIKQHDISFYAFGIDIKHNNVIATIAQNMSNNPFLKPFINKYPELLNVSYVNLNYTTNYTKKSKEINDKVVNTVRNLYNRNL</sequence>
<reference evidence="1 2" key="1">
    <citation type="submission" date="2018-08" db="EMBL/GenBank/DDBJ databases">
        <title>Genome and evolution of the arbuscular mycorrhizal fungus Diversispora epigaea (formerly Glomus versiforme) and its bacterial endosymbionts.</title>
        <authorList>
            <person name="Sun X."/>
            <person name="Fei Z."/>
            <person name="Harrison M."/>
        </authorList>
    </citation>
    <scope>NUCLEOTIDE SEQUENCE [LARGE SCALE GENOMIC DNA]</scope>
    <source>
        <strain evidence="1 2">IT104</strain>
    </source>
</reference>
<dbReference type="Proteomes" id="UP000266861">
    <property type="component" value="Unassembled WGS sequence"/>
</dbReference>
<organism evidence="1 2">
    <name type="scientific">Diversispora epigaea</name>
    <dbReference type="NCBI Taxonomy" id="1348612"/>
    <lineage>
        <taxon>Eukaryota</taxon>
        <taxon>Fungi</taxon>
        <taxon>Fungi incertae sedis</taxon>
        <taxon>Mucoromycota</taxon>
        <taxon>Glomeromycotina</taxon>
        <taxon>Glomeromycetes</taxon>
        <taxon>Diversisporales</taxon>
        <taxon>Diversisporaceae</taxon>
        <taxon>Diversispora</taxon>
    </lineage>
</organism>
<evidence type="ECO:0000313" key="2">
    <source>
        <dbReference type="Proteomes" id="UP000266861"/>
    </source>
</evidence>
<proteinExistence type="predicted"/>
<name>A0A397IIB5_9GLOM</name>
<protein>
    <submittedName>
        <fullName evidence="1">Uncharacterized protein</fullName>
    </submittedName>
</protein>
<accession>A0A397IIB5</accession>
<keyword evidence="2" id="KW-1185">Reference proteome</keyword>
<dbReference type="EMBL" id="PQFF01000197">
    <property type="protein sequence ID" value="RHZ75585.1"/>
    <property type="molecule type" value="Genomic_DNA"/>
</dbReference>